<sequence length="333" mass="37149">MSKISNSTANLHERIFAASFGAFLCTLAVTPFDVIKTRLQVINFHLKAKTLSCSKKALEQCETCYPPQSAPKKQSPLQNLKFRSMRCYSHVKGPLQTFSFIVRNEGFFALWRGTSASLLFSIPSSALYLNFYEALRSSKFGSGDNAGPIFSGICARFITTAIMSPAEFLRTRTQSKPGHGGGSRYCTESITSQVRRNGIFHLWRGAGSTLARDVPFSALYWFGYEKLKSFYGNVLPKESPSLISFCSGASSGAMAAFLLTPMDVAKTRIQMDGSKEKTRAFEVAWKILRREGIKEVFRGAVARMLKIPIACAVMISTYEESKRRFAKRRLNFC</sequence>
<evidence type="ECO:0000256" key="4">
    <source>
        <dbReference type="ARBA" id="ARBA00022692"/>
    </source>
</evidence>
<feature type="repeat" description="Solcar" evidence="10">
    <location>
        <begin position="9"/>
        <end position="138"/>
    </location>
</feature>
<keyword evidence="3 11" id="KW-0813">Transport</keyword>
<keyword evidence="7 12" id="KW-1133">Transmembrane helix</keyword>
<keyword evidence="5" id="KW-0677">Repeat</keyword>
<evidence type="ECO:0000256" key="2">
    <source>
        <dbReference type="ARBA" id="ARBA00006375"/>
    </source>
</evidence>
<dbReference type="Gene3D" id="1.50.40.10">
    <property type="entry name" value="Mitochondrial carrier domain"/>
    <property type="match status" value="2"/>
</dbReference>
<evidence type="ECO:0000256" key="3">
    <source>
        <dbReference type="ARBA" id="ARBA00022448"/>
    </source>
</evidence>
<dbReference type="PANTHER" id="PTHR45760:SF2">
    <property type="entry name" value="FI19922P1-RELATED"/>
    <property type="match status" value="1"/>
</dbReference>
<comment type="caution">
    <text evidence="13">The sequence shown here is derived from an EMBL/GenBank/DDBJ whole genome shotgun (WGS) entry which is preliminary data.</text>
</comment>
<dbReference type="PANTHER" id="PTHR45760">
    <property type="entry name" value="FI19922P1-RELATED"/>
    <property type="match status" value="1"/>
</dbReference>
<evidence type="ECO:0000313" key="13">
    <source>
        <dbReference type="EMBL" id="MES1919210.1"/>
    </source>
</evidence>
<evidence type="ECO:0000256" key="5">
    <source>
        <dbReference type="ARBA" id="ARBA00022737"/>
    </source>
</evidence>
<dbReference type="EMBL" id="JBDODL010000226">
    <property type="protein sequence ID" value="MES1919210.1"/>
    <property type="molecule type" value="Genomic_DNA"/>
</dbReference>
<evidence type="ECO:0000256" key="1">
    <source>
        <dbReference type="ARBA" id="ARBA00004448"/>
    </source>
</evidence>
<evidence type="ECO:0000256" key="7">
    <source>
        <dbReference type="ARBA" id="ARBA00022989"/>
    </source>
</evidence>
<evidence type="ECO:0000256" key="9">
    <source>
        <dbReference type="ARBA" id="ARBA00023136"/>
    </source>
</evidence>
<evidence type="ECO:0000256" key="8">
    <source>
        <dbReference type="ARBA" id="ARBA00023128"/>
    </source>
</evidence>
<dbReference type="InterPro" id="IPR018108">
    <property type="entry name" value="MCP_transmembrane"/>
</dbReference>
<keyword evidence="4 10" id="KW-0812">Transmembrane</keyword>
<comment type="subcellular location">
    <subcellularLocation>
        <location evidence="1">Mitochondrion inner membrane</location>
        <topology evidence="1">Multi-pass membrane protein</topology>
    </subcellularLocation>
</comment>
<gene>
    <name evidence="13" type="primary">MTM1_1</name>
    <name evidence="13" type="ORF">MHBO_001070</name>
</gene>
<organism evidence="13 14">
    <name type="scientific">Bonamia ostreae</name>
    <dbReference type="NCBI Taxonomy" id="126728"/>
    <lineage>
        <taxon>Eukaryota</taxon>
        <taxon>Sar</taxon>
        <taxon>Rhizaria</taxon>
        <taxon>Endomyxa</taxon>
        <taxon>Ascetosporea</taxon>
        <taxon>Haplosporida</taxon>
        <taxon>Bonamia</taxon>
    </lineage>
</organism>
<evidence type="ECO:0000256" key="12">
    <source>
        <dbReference type="SAM" id="Phobius"/>
    </source>
</evidence>
<protein>
    <submittedName>
        <fullName evidence="13">Carrier protein, mitochondrial</fullName>
    </submittedName>
</protein>
<dbReference type="Pfam" id="PF00153">
    <property type="entry name" value="Mito_carr"/>
    <property type="match status" value="4"/>
</dbReference>
<proteinExistence type="inferred from homology"/>
<accession>A0ABV2AHR8</accession>
<keyword evidence="6" id="KW-0999">Mitochondrion inner membrane</keyword>
<keyword evidence="9 10" id="KW-0472">Membrane</keyword>
<dbReference type="InterPro" id="IPR045315">
    <property type="entry name" value="Mtm1-like"/>
</dbReference>
<evidence type="ECO:0000313" key="14">
    <source>
        <dbReference type="Proteomes" id="UP001439008"/>
    </source>
</evidence>
<keyword evidence="8" id="KW-0496">Mitochondrion</keyword>
<dbReference type="InterPro" id="IPR023395">
    <property type="entry name" value="MCP_dom_sf"/>
</dbReference>
<dbReference type="Proteomes" id="UP001439008">
    <property type="component" value="Unassembled WGS sequence"/>
</dbReference>
<dbReference type="PROSITE" id="PS50920">
    <property type="entry name" value="SOLCAR"/>
    <property type="match status" value="3"/>
</dbReference>
<reference evidence="13 14" key="1">
    <citation type="journal article" date="2024" name="BMC Biol.">
        <title>Comparative genomics of Ascetosporea gives new insight into the evolutionary basis for animal parasitism in Rhizaria.</title>
        <authorList>
            <person name="Hiltunen Thoren M."/>
            <person name="Onut-Brannstrom I."/>
            <person name="Alfjorden A."/>
            <person name="Peckova H."/>
            <person name="Swords F."/>
            <person name="Hooper C."/>
            <person name="Holzer A.S."/>
            <person name="Bass D."/>
            <person name="Burki F."/>
        </authorList>
    </citation>
    <scope>NUCLEOTIDE SEQUENCE [LARGE SCALE GENOMIC DNA]</scope>
    <source>
        <strain evidence="13">20-A016</strain>
    </source>
</reference>
<name>A0ABV2AHR8_9EUKA</name>
<feature type="repeat" description="Solcar" evidence="10">
    <location>
        <begin position="143"/>
        <end position="230"/>
    </location>
</feature>
<feature type="repeat" description="Solcar" evidence="10">
    <location>
        <begin position="239"/>
        <end position="324"/>
    </location>
</feature>
<keyword evidence="14" id="KW-1185">Reference proteome</keyword>
<comment type="similarity">
    <text evidence="2 11">Belongs to the mitochondrial carrier (TC 2.A.29) family.</text>
</comment>
<evidence type="ECO:0000256" key="6">
    <source>
        <dbReference type="ARBA" id="ARBA00022792"/>
    </source>
</evidence>
<feature type="transmembrane region" description="Helical" evidence="12">
    <location>
        <begin position="15"/>
        <end position="35"/>
    </location>
</feature>
<evidence type="ECO:0000256" key="10">
    <source>
        <dbReference type="PROSITE-ProRule" id="PRU00282"/>
    </source>
</evidence>
<dbReference type="SUPFAM" id="SSF103506">
    <property type="entry name" value="Mitochondrial carrier"/>
    <property type="match status" value="1"/>
</dbReference>
<evidence type="ECO:0000256" key="11">
    <source>
        <dbReference type="RuleBase" id="RU000488"/>
    </source>
</evidence>